<evidence type="ECO:0000259" key="6">
    <source>
        <dbReference type="Pfam" id="PF00266"/>
    </source>
</evidence>
<dbReference type="PROSITE" id="PS00122">
    <property type="entry name" value="CARBOXYLESTERASE_B_1"/>
    <property type="match status" value="1"/>
</dbReference>
<dbReference type="Pfam" id="PF00266">
    <property type="entry name" value="Aminotran_5"/>
    <property type="match status" value="1"/>
</dbReference>
<evidence type="ECO:0000313" key="7">
    <source>
        <dbReference type="EMBL" id="GAM43316.1"/>
    </source>
</evidence>
<sequence length="978" mass="108820">MIGLTTLLALICAASANTLLAQLDYGSFQGYYDADYNMSYWKKIPFAAPPVGENRFRGPQPPVQINGTYDTDSDFLGCPQKLSTGSEDCLYLGVFARPWSKGQKLRPVFVEFYGGAFVEGSASSALPGIFYPLLNSSDENDFIAVGPNYRVNAFGFLPGQEIHDDPISDLNAGLLDQQYALEWVHKYIHHFGGDPSQVTIIGQSAGGGSTVAQSIANGGRTEPALFQRSLSLSPFWPKTYRYNDPEAQAIYDQFARVSNCSSSKDTLGCLKAASLETLMTAAYNITYSDEYGPSSYTWAPVIDGRFLRTTLTEAIKHGDINGDVHWGMYNTYEGENFIPPSLNNSDSSSTSDAAFKLWLSDFLPGLSQDELERLETVYYPPSGSSENIESYNSTFVRAELVYRDLVLACPAYWTANVADTGYLGEYTISPATHGSDVSWWSKPNVLQTEYPMIYQGFAGAYASLIQTGNPNTNKLTNSSEAAVPNIRTGKEWVIAMSGFTTTKIGRTDDNDLSHIIVDRRYETYKYCKIRSQHQTNGSIEEQTELEDFNMSTSNDPPFGAPLRSYFPFPSNYFNINHGSFGAFPISIRDALREYQRQTDAEPDNFIRYKLPELIDKSRSAVAELINADVDNVVLVPNASTGVNTVLRNLIYKPGDKIVYLGTTYGACEKAVIHIVDSYVPEGTVEGIKVEVEYPVSSEEILRRFEDAISQKGVRIALFDTISSLPALRLPFEKMVALCKKYNVLSLIDGAHAVGAIEVDMRRLDPDFFISNLHKWLYVPRSCAVFHVPGRNHHLIKTSFPTSHGYQPEERPGRPKIVNPLPASSKSAFAQLFDFVGTIDYAPFLCVPEAIKFRKEVCGGEQKLLQYITTLAKQGGDRVASILGTEVLGDDDQRKAPMVMVRLPLTFTADEIQQGKQHLLREQIEREISEKYRTWIPLIYHGGHMFVRLSGQVYLTVEDFVKAGQILSKVCNAQQKSKL</sequence>
<protein>
    <submittedName>
        <fullName evidence="7">Uncharacterized protein</fullName>
    </submittedName>
</protein>
<dbReference type="AlphaFoldDB" id="A0A0B8N295"/>
<evidence type="ECO:0000256" key="4">
    <source>
        <dbReference type="SAM" id="SignalP"/>
    </source>
</evidence>
<dbReference type="Gene3D" id="3.40.640.10">
    <property type="entry name" value="Type I PLP-dependent aspartate aminotransferase-like (Major domain)"/>
    <property type="match status" value="1"/>
</dbReference>
<keyword evidence="2" id="KW-0378">Hydrolase</keyword>
<evidence type="ECO:0000259" key="5">
    <source>
        <dbReference type="Pfam" id="PF00135"/>
    </source>
</evidence>
<organism evidence="7 8">
    <name type="scientific">Talaromyces pinophilus</name>
    <name type="common">Penicillium pinophilum</name>
    <dbReference type="NCBI Taxonomy" id="128442"/>
    <lineage>
        <taxon>Eukaryota</taxon>
        <taxon>Fungi</taxon>
        <taxon>Dikarya</taxon>
        <taxon>Ascomycota</taxon>
        <taxon>Pezizomycotina</taxon>
        <taxon>Eurotiomycetes</taxon>
        <taxon>Eurotiomycetidae</taxon>
        <taxon>Eurotiales</taxon>
        <taxon>Trichocomaceae</taxon>
        <taxon>Talaromyces</taxon>
        <taxon>Talaromyces sect. Talaromyces</taxon>
    </lineage>
</organism>
<evidence type="ECO:0000256" key="2">
    <source>
        <dbReference type="ARBA" id="ARBA00022801"/>
    </source>
</evidence>
<accession>A0A0B8N295</accession>
<dbReference type="InterPro" id="IPR002018">
    <property type="entry name" value="CarbesteraseB"/>
</dbReference>
<dbReference type="EMBL" id="DF933843">
    <property type="protein sequence ID" value="GAM43316.1"/>
    <property type="molecule type" value="Genomic_DNA"/>
</dbReference>
<dbReference type="PANTHER" id="PTHR43092">
    <property type="entry name" value="L-CYSTEINE DESULFHYDRASE"/>
    <property type="match status" value="1"/>
</dbReference>
<comment type="similarity">
    <text evidence="1">Belongs to the type-B carboxylesterase/lipase family.</text>
</comment>
<dbReference type="InterPro" id="IPR015421">
    <property type="entry name" value="PyrdxlP-dep_Trfase_major"/>
</dbReference>
<dbReference type="SUPFAM" id="SSF53383">
    <property type="entry name" value="PLP-dependent transferases"/>
    <property type="match status" value="1"/>
</dbReference>
<dbReference type="InterPro" id="IPR015424">
    <property type="entry name" value="PyrdxlP-dep_Trfase"/>
</dbReference>
<dbReference type="Gene3D" id="3.90.1150.10">
    <property type="entry name" value="Aspartate Aminotransferase, domain 1"/>
    <property type="match status" value="1"/>
</dbReference>
<keyword evidence="8" id="KW-1185">Reference proteome</keyword>
<keyword evidence="3" id="KW-0663">Pyridoxal phosphate</keyword>
<dbReference type="InterPro" id="IPR029058">
    <property type="entry name" value="AB_hydrolase_fold"/>
</dbReference>
<gene>
    <name evidence="7" type="ORF">TCE0_047r18029</name>
</gene>
<dbReference type="SUPFAM" id="SSF53474">
    <property type="entry name" value="alpha/beta-Hydrolases"/>
    <property type="match status" value="1"/>
</dbReference>
<dbReference type="Pfam" id="PF00135">
    <property type="entry name" value="COesterase"/>
    <property type="match status" value="1"/>
</dbReference>
<feature type="signal peptide" evidence="4">
    <location>
        <begin position="1"/>
        <end position="16"/>
    </location>
</feature>
<dbReference type="InterPro" id="IPR000192">
    <property type="entry name" value="Aminotrans_V_dom"/>
</dbReference>
<dbReference type="InterPro" id="IPR015422">
    <property type="entry name" value="PyrdxlP-dep_Trfase_small"/>
</dbReference>
<feature type="domain" description="Carboxylesterase type B" evidence="5">
    <location>
        <begin position="22"/>
        <end position="446"/>
    </location>
</feature>
<dbReference type="PANTHER" id="PTHR43092:SF2">
    <property type="entry name" value="HERCYNYLCYSTEINE SULFOXIDE LYASE"/>
    <property type="match status" value="1"/>
</dbReference>
<feature type="chain" id="PRO_5007241557" evidence="4">
    <location>
        <begin position="17"/>
        <end position="978"/>
    </location>
</feature>
<name>A0A0B8N295_TALPI</name>
<dbReference type="InterPro" id="IPR019826">
    <property type="entry name" value="Carboxylesterase_B_AS"/>
</dbReference>
<feature type="domain" description="Aminotransferase class V" evidence="6">
    <location>
        <begin position="612"/>
        <end position="784"/>
    </location>
</feature>
<evidence type="ECO:0000256" key="3">
    <source>
        <dbReference type="ARBA" id="ARBA00022898"/>
    </source>
</evidence>
<keyword evidence="4" id="KW-0732">Signal</keyword>
<dbReference type="Gene3D" id="3.40.50.1820">
    <property type="entry name" value="alpha/beta hydrolase"/>
    <property type="match status" value="1"/>
</dbReference>
<proteinExistence type="inferred from homology"/>
<dbReference type="GO" id="GO:0016787">
    <property type="term" value="F:hydrolase activity"/>
    <property type="evidence" value="ECO:0007669"/>
    <property type="project" value="UniProtKB-KW"/>
</dbReference>
<dbReference type="Proteomes" id="UP000053095">
    <property type="component" value="Unassembled WGS sequence"/>
</dbReference>
<evidence type="ECO:0000256" key="1">
    <source>
        <dbReference type="ARBA" id="ARBA00005964"/>
    </source>
</evidence>
<dbReference type="ESTHER" id="9euro-a0a0b8n295">
    <property type="family name" value="Fungal_carboxylesterase_lipase"/>
</dbReference>
<evidence type="ECO:0000313" key="8">
    <source>
        <dbReference type="Proteomes" id="UP000053095"/>
    </source>
</evidence>
<reference evidence="8" key="1">
    <citation type="journal article" date="2015" name="Genome Announc.">
        <title>Draft genome sequence of Talaromyces cellulolyticus strain Y-94, a source of lignocellulosic biomass-degrading enzymes.</title>
        <authorList>
            <person name="Fujii T."/>
            <person name="Koike H."/>
            <person name="Sawayama S."/>
            <person name="Yano S."/>
            <person name="Inoue H."/>
        </authorList>
    </citation>
    <scope>NUCLEOTIDE SEQUENCE [LARGE SCALE GENOMIC DNA]</scope>
    <source>
        <strain evidence="8">Y-94</strain>
    </source>
</reference>